<protein>
    <submittedName>
        <fullName evidence="4">Uncharacterized protein</fullName>
    </submittedName>
</protein>
<accession>A0A323TCJ3</accession>
<evidence type="ECO:0000256" key="1">
    <source>
        <dbReference type="ARBA" id="ARBA00022729"/>
    </source>
</evidence>
<dbReference type="InterPro" id="IPR017853">
    <property type="entry name" value="GH"/>
</dbReference>
<keyword evidence="5" id="KW-1185">Reference proteome</keyword>
<dbReference type="AlphaFoldDB" id="A0A323TCJ3"/>
<dbReference type="EMBL" id="PDOD01000003">
    <property type="protein sequence ID" value="PYZ92739.1"/>
    <property type="molecule type" value="Genomic_DNA"/>
</dbReference>
<organism evidence="4 5">
    <name type="scientific">Salipaludibacillus keqinensis</name>
    <dbReference type="NCBI Taxonomy" id="2045207"/>
    <lineage>
        <taxon>Bacteria</taxon>
        <taxon>Bacillati</taxon>
        <taxon>Bacillota</taxon>
        <taxon>Bacilli</taxon>
        <taxon>Bacillales</taxon>
        <taxon>Bacillaceae</taxon>
    </lineage>
</organism>
<dbReference type="InterPro" id="IPR054470">
    <property type="entry name" value="FIMAH_dom"/>
</dbReference>
<evidence type="ECO:0000313" key="5">
    <source>
        <dbReference type="Proteomes" id="UP000248214"/>
    </source>
</evidence>
<sequence length="789" mass="90437">MFFIFRRLKLGGRCMIISKLFKIAIVSILSLALLITPFQAKETVQAALAQDYIQSAEGETHVIANFNVLRGQDQIVVYTPDYGSNTPNNRWGAEVVVENDVILEVRDGPVDATERAPIPENGYVISGHGSAREWILEHLHENESVDILYDVIEDPVRTSMYNVNKVNPELPHEFPGGRGTNELIYYDSNYEYETTGTNQYGAEVIIEDGIVVEMSGSNSSIPENGFVLSGHGTAQQWILQNTQVGAELSFDADQMTVKSTIDAKAYIRAAELKLIEAENNITLAEKNFKDVPIEEAIESVSNAQIYLQKANKAFEEENWMETIDYSEVAEGYANQATFQTVESRVVDARGVWHRPTENNKEEVIRTLDKLADANFNILFLETFFHGYTIYPGDHVEQNPNFEGWDPLEVFIEEGKKRGIEVHSWVHTFFVGHESLNPPGPILSENPEWAAVDREGRIPSVREEGYYYLNPALPDVRDFLSTVFEEMMTKYEDLDGLHLDYIRYPVSLPIEVGYSYDEYSRAQFKKEYGTDPLEITPVDEELWTQWNEWRQKQITTFVERIHQEIKEIDETIDISTAVFPEVSDAVDQKFQNWIEWVSKGYMDFITPMIYSVDTNYVQRTTEEFMDKFEQPVLAYIGLAPFIGFSDELLVSQVDAMNETQALGQVQFALHSLNDEHFKALKEGPQRKEAVLPHRDPVYAAEIVVEDALRRMDEIYSDGIRHSLTNPLTNHIQQIHKSLDKGDLVQAEKRVAKVSIFLENRSHHIEETVKDYLQRDMQQINQLIQFAKFKE</sequence>
<dbReference type="InterPro" id="IPR003790">
    <property type="entry name" value="GHL10"/>
</dbReference>
<dbReference type="Proteomes" id="UP000248214">
    <property type="component" value="Unassembled WGS sequence"/>
</dbReference>
<name>A0A323TCJ3_9BACI</name>
<keyword evidence="1" id="KW-0732">Signal</keyword>
<evidence type="ECO:0000313" key="4">
    <source>
        <dbReference type="EMBL" id="PYZ92739.1"/>
    </source>
</evidence>
<gene>
    <name evidence="4" type="ORF">CR194_13880</name>
</gene>
<feature type="domain" description="FIMAH" evidence="3">
    <location>
        <begin position="717"/>
        <end position="778"/>
    </location>
</feature>
<dbReference type="SUPFAM" id="SSF51445">
    <property type="entry name" value="(Trans)glycosidases"/>
    <property type="match status" value="1"/>
</dbReference>
<evidence type="ECO:0000259" key="2">
    <source>
        <dbReference type="Pfam" id="PF02638"/>
    </source>
</evidence>
<comment type="caution">
    <text evidence="4">The sequence shown here is derived from an EMBL/GenBank/DDBJ whole genome shotgun (WGS) entry which is preliminary data.</text>
</comment>
<dbReference type="Pfam" id="PF02638">
    <property type="entry name" value="GHL10"/>
    <property type="match status" value="1"/>
</dbReference>
<feature type="domain" description="Glycosyl hydrolase-like 10" evidence="2">
    <location>
        <begin position="356"/>
        <end position="621"/>
    </location>
</feature>
<reference evidence="4 5" key="1">
    <citation type="submission" date="2017-10" db="EMBL/GenBank/DDBJ databases">
        <title>Bacillus sp. nov., a halophilic bacterium isolated from a Keqin Lake.</title>
        <authorList>
            <person name="Wang H."/>
        </authorList>
    </citation>
    <scope>NUCLEOTIDE SEQUENCE [LARGE SCALE GENOMIC DNA]</scope>
    <source>
        <strain evidence="4 5">KQ-12</strain>
    </source>
</reference>
<dbReference type="Gene3D" id="3.20.20.80">
    <property type="entry name" value="Glycosidases"/>
    <property type="match status" value="1"/>
</dbReference>
<dbReference type="PANTHER" id="PTHR43405:SF1">
    <property type="entry name" value="GLYCOSYL HYDROLASE DIGH"/>
    <property type="match status" value="1"/>
</dbReference>
<dbReference type="Pfam" id="PF22888">
    <property type="entry name" value="FIMAH"/>
    <property type="match status" value="1"/>
</dbReference>
<dbReference type="InterPro" id="IPR052177">
    <property type="entry name" value="Divisome_Glycosyl_Hydrolase"/>
</dbReference>
<dbReference type="PANTHER" id="PTHR43405">
    <property type="entry name" value="GLYCOSYL HYDROLASE DIGH"/>
    <property type="match status" value="1"/>
</dbReference>
<proteinExistence type="predicted"/>
<evidence type="ECO:0000259" key="3">
    <source>
        <dbReference type="Pfam" id="PF22888"/>
    </source>
</evidence>